<dbReference type="EMBL" id="VDCI01000002">
    <property type="protein sequence ID" value="TNJ37436.1"/>
    <property type="molecule type" value="Genomic_DNA"/>
</dbReference>
<gene>
    <name evidence="1" type="ORF">FGF68_04310</name>
</gene>
<reference evidence="1 2" key="1">
    <citation type="submission" date="2019-05" db="EMBL/GenBank/DDBJ databases">
        <title>Draft Whole-Genome sequence of the green sulfur bacterium Prosthecochloris vibrioformis DSM 260.</title>
        <authorList>
            <person name="Meyer T.E."/>
            <person name="Kyndt J.A."/>
        </authorList>
    </citation>
    <scope>NUCLEOTIDE SEQUENCE [LARGE SCALE GENOMIC DNA]</scope>
    <source>
        <strain evidence="1 2">DSM 260</strain>
    </source>
</reference>
<dbReference type="RefSeq" id="WP_139626357.1">
    <property type="nucleotide sequence ID" value="NZ_VDCI01000002.1"/>
</dbReference>
<dbReference type="Proteomes" id="UP000309544">
    <property type="component" value="Unassembled WGS sequence"/>
</dbReference>
<accession>A0A5C4S1S0</accession>
<organism evidence="1 2">
    <name type="scientific">Prosthecochloris vibrioformis</name>
    <name type="common">Chlorobium vibrioforme</name>
    <dbReference type="NCBI Taxonomy" id="1098"/>
    <lineage>
        <taxon>Bacteria</taxon>
        <taxon>Pseudomonadati</taxon>
        <taxon>Chlorobiota</taxon>
        <taxon>Chlorobiia</taxon>
        <taxon>Chlorobiales</taxon>
        <taxon>Chlorobiaceae</taxon>
        <taxon>Prosthecochloris</taxon>
    </lineage>
</organism>
<protein>
    <submittedName>
        <fullName evidence="1">Uncharacterized protein</fullName>
    </submittedName>
</protein>
<name>A0A5C4S1S0_PROVB</name>
<dbReference type="AlphaFoldDB" id="A0A5C4S1S0"/>
<proteinExistence type="predicted"/>
<sequence length="245" mass="27404">MNNQQWIQDLEGTGFLQDLLETLIQRGLGVLPAREVAISTLELILQHHPEWRNSPPPDYELARLLKISPRRLRGYIDDVNYRNQSIDDDVLKQNLRNRLARIEKIKDGEWVVFEIEDGLLRSYAHQKVRENFGVFESGISGTVIKLSSRQYGALCMSILSQEQAEEMLAALNDGQDVQPVNEPSDKPLRYRVLDAFALSAGAQAGKKMVDLGFMIASGGLSEISSISEVLRSLLGRDDANPTGTV</sequence>
<keyword evidence="2" id="KW-1185">Reference proteome</keyword>
<evidence type="ECO:0000313" key="1">
    <source>
        <dbReference type="EMBL" id="TNJ37436.1"/>
    </source>
</evidence>
<evidence type="ECO:0000313" key="2">
    <source>
        <dbReference type="Proteomes" id="UP000309544"/>
    </source>
</evidence>
<comment type="caution">
    <text evidence="1">The sequence shown here is derived from an EMBL/GenBank/DDBJ whole genome shotgun (WGS) entry which is preliminary data.</text>
</comment>